<keyword evidence="3" id="KW-1185">Reference proteome</keyword>
<sequence length="64" mass="6605">MKFSAQIALFIALSSVSTVVANPDQKLEDPASAATIQAAVEEAEAHAVAINETATIDPNVKAPQ</sequence>
<proteinExistence type="predicted"/>
<feature type="signal peptide" evidence="1">
    <location>
        <begin position="1"/>
        <end position="21"/>
    </location>
</feature>
<reference evidence="2 3" key="1">
    <citation type="submission" date="2021-07" db="EMBL/GenBank/DDBJ databases">
        <title>Genome data of Colletotrichum spaethianum.</title>
        <authorList>
            <person name="Utami Y.D."/>
            <person name="Hiruma K."/>
        </authorList>
    </citation>
    <scope>NUCLEOTIDE SEQUENCE [LARGE SCALE GENOMIC DNA]</scope>
    <source>
        <strain evidence="2 3">MAFF 242679</strain>
    </source>
</reference>
<gene>
    <name evidence="2" type="ORF">ColLi_10287</name>
</gene>
<evidence type="ECO:0000313" key="2">
    <source>
        <dbReference type="EMBL" id="GJC87449.1"/>
    </source>
</evidence>
<dbReference type="Proteomes" id="UP001055172">
    <property type="component" value="Unassembled WGS sequence"/>
</dbReference>
<dbReference type="AlphaFoldDB" id="A0AA37GUD4"/>
<dbReference type="EMBL" id="BPPX01000026">
    <property type="protein sequence ID" value="GJC87449.1"/>
    <property type="molecule type" value="Genomic_DNA"/>
</dbReference>
<accession>A0AA37GUD4</accession>
<evidence type="ECO:0000313" key="3">
    <source>
        <dbReference type="Proteomes" id="UP001055172"/>
    </source>
</evidence>
<feature type="chain" id="PRO_5041446621" evidence="1">
    <location>
        <begin position="22"/>
        <end position="64"/>
    </location>
</feature>
<name>A0AA37GUD4_9PEZI</name>
<organism evidence="2 3">
    <name type="scientific">Colletotrichum liriopes</name>
    <dbReference type="NCBI Taxonomy" id="708192"/>
    <lineage>
        <taxon>Eukaryota</taxon>
        <taxon>Fungi</taxon>
        <taxon>Dikarya</taxon>
        <taxon>Ascomycota</taxon>
        <taxon>Pezizomycotina</taxon>
        <taxon>Sordariomycetes</taxon>
        <taxon>Hypocreomycetidae</taxon>
        <taxon>Glomerellales</taxon>
        <taxon>Glomerellaceae</taxon>
        <taxon>Colletotrichum</taxon>
        <taxon>Colletotrichum spaethianum species complex</taxon>
    </lineage>
</organism>
<evidence type="ECO:0000256" key="1">
    <source>
        <dbReference type="SAM" id="SignalP"/>
    </source>
</evidence>
<comment type="caution">
    <text evidence="2">The sequence shown here is derived from an EMBL/GenBank/DDBJ whole genome shotgun (WGS) entry which is preliminary data.</text>
</comment>
<keyword evidence="1" id="KW-0732">Signal</keyword>
<protein>
    <submittedName>
        <fullName evidence="2">Uncharacterized protein</fullName>
    </submittedName>
</protein>